<evidence type="ECO:0000256" key="2">
    <source>
        <dbReference type="ARBA" id="ARBA00023002"/>
    </source>
</evidence>
<dbReference type="Pfam" id="PF20256">
    <property type="entry name" value="MoCoBD_2"/>
    <property type="match status" value="1"/>
</dbReference>
<dbReference type="EMBL" id="JACORU010000015">
    <property type="protein sequence ID" value="MBC5768138.1"/>
    <property type="molecule type" value="Genomic_DNA"/>
</dbReference>
<dbReference type="SUPFAM" id="SSF56003">
    <property type="entry name" value="Molybdenum cofactor-binding domain"/>
    <property type="match status" value="1"/>
</dbReference>
<dbReference type="Proteomes" id="UP000596827">
    <property type="component" value="Unassembled WGS sequence"/>
</dbReference>
<keyword evidence="1" id="KW-0500">Molybdenum</keyword>
<comment type="caution">
    <text evidence="4">The sequence shown here is derived from an EMBL/GenBank/DDBJ whole genome shotgun (WGS) entry which is preliminary data.</text>
</comment>
<dbReference type="Gene3D" id="3.30.365.10">
    <property type="entry name" value="Aldehyde oxidase/xanthine dehydrogenase, molybdopterin binding domain"/>
    <property type="match status" value="4"/>
</dbReference>
<dbReference type="AlphaFoldDB" id="A0A923MD21"/>
<dbReference type="InterPro" id="IPR017607">
    <property type="entry name" value="4hydrxbenzoyl-CoA_Rdtase_asu"/>
</dbReference>
<dbReference type="InterPro" id="IPR036856">
    <property type="entry name" value="Ald_Oxase/Xan_DH_a/b_sf"/>
</dbReference>
<dbReference type="NCBIfam" id="TIGR03194">
    <property type="entry name" value="4hydrxCoA_A"/>
    <property type="match status" value="1"/>
</dbReference>
<accession>A0A923MD21</accession>
<evidence type="ECO:0000256" key="1">
    <source>
        <dbReference type="ARBA" id="ARBA00022505"/>
    </source>
</evidence>
<dbReference type="InterPro" id="IPR008274">
    <property type="entry name" value="AldOxase/xan_DH_MoCoBD1"/>
</dbReference>
<dbReference type="SUPFAM" id="SSF54665">
    <property type="entry name" value="CO dehydrogenase molybdoprotein N-domain-like"/>
    <property type="match status" value="1"/>
</dbReference>
<sequence>MNIGVRTPLIDGVEKVTGRARYTADLPLGPALVGRIHRSPVAHARIVSIDRSAALELPGVHAVITGEDFAAPYGVIPISQNEWPLARGKVRYRGEPLFAVAADDEASARAAISAVKVELEELPEYFTAAEARAADAVLLHDDRPGNLERLVEQDFGDVDAAFSAADRVLERHFECGEIAHGQIELNATVAQWEPEAQRLTVHSVTQVPYYLHLTLAQTLGLDESQVRVVKPFVGGGFGHRVEPLNFEMVTAALARAARCTVKLELTREEVFLTHRGRPHSEVTLKIGVRRNGEITAIDARVTQRGGAYGGYGLVTILYAGALLHALYKVRAVRYRGWRVYTNLPPCGAMRGHGAVNVRFAVESLLDDAAEQLGMDPFELRRANLIEAPYRTLNDLQVNSYGLAQCLDAVERASGWRERHGELPAGVGLGLACSHYVSGSAKPVHWTGEPHAVVNLKLDFDGSITILTGASDIGQGSTTLLAQVVAEVMQLPLVRIRVVCTDSALTPKDNGSYSSRVSFMVGNAALRAAEALKRLLVEAAAKRFGTDVQAVEWHGETCRAGEKELPFAQCVQAALAESGTITVKGTWSTPPETQGGKFRGAAVGSTAGFSYAAQVAQVRIDEDTGQVHVEKIWVAQDCGRAINPLALEGQIQGAVWMGLGQALAEETQYHEGLPLRANFLDYRIATMAESPPIEVTLIESMDPLGPFGAKEGSEGALHGCPPAVANAIADALGLRLDALPMSPDRILQALRERERARKRQAAAPRVKEPA</sequence>
<dbReference type="EC" id="1.3.7.9" evidence="4"/>
<dbReference type="GO" id="GO:0005506">
    <property type="term" value="F:iron ion binding"/>
    <property type="evidence" value="ECO:0007669"/>
    <property type="project" value="InterPro"/>
</dbReference>
<dbReference type="InterPro" id="IPR016208">
    <property type="entry name" value="Ald_Oxase/xanthine_DH-like"/>
</dbReference>
<dbReference type="Pfam" id="PF02738">
    <property type="entry name" value="MoCoBD_1"/>
    <property type="match status" value="1"/>
</dbReference>
<dbReference type="PANTHER" id="PTHR11908:SF132">
    <property type="entry name" value="ALDEHYDE OXIDASE 1-RELATED"/>
    <property type="match status" value="1"/>
</dbReference>
<name>A0A923MD21_9BURK</name>
<feature type="domain" description="Aldehyde oxidase/xanthine dehydrogenase a/b hammerhead" evidence="3">
    <location>
        <begin position="17"/>
        <end position="123"/>
    </location>
</feature>
<gene>
    <name evidence="4" type="primary">hcrA</name>
    <name evidence="4" type="ORF">H8R02_26980</name>
</gene>
<keyword evidence="5" id="KW-1185">Reference proteome</keyword>
<dbReference type="InterPro" id="IPR037165">
    <property type="entry name" value="AldOxase/xan_DH_Mopterin-bd_sf"/>
</dbReference>
<dbReference type="RefSeq" id="WP_187084626.1">
    <property type="nucleotide sequence ID" value="NZ_JACORU010000015.1"/>
</dbReference>
<dbReference type="GO" id="GO:0016491">
    <property type="term" value="F:oxidoreductase activity"/>
    <property type="evidence" value="ECO:0007669"/>
    <property type="project" value="UniProtKB-KW"/>
</dbReference>
<dbReference type="Pfam" id="PF01315">
    <property type="entry name" value="Ald_Xan_dh_C"/>
    <property type="match status" value="1"/>
</dbReference>
<dbReference type="Gene3D" id="3.90.1170.50">
    <property type="entry name" value="Aldehyde oxidase/xanthine dehydrogenase, a/b hammerhead"/>
    <property type="match status" value="1"/>
</dbReference>
<keyword evidence="2 4" id="KW-0560">Oxidoreductase</keyword>
<organism evidence="4 5">
    <name type="scientific">Ramlibacter albus</name>
    <dbReference type="NCBI Taxonomy" id="2079448"/>
    <lineage>
        <taxon>Bacteria</taxon>
        <taxon>Pseudomonadati</taxon>
        <taxon>Pseudomonadota</taxon>
        <taxon>Betaproteobacteria</taxon>
        <taxon>Burkholderiales</taxon>
        <taxon>Comamonadaceae</taxon>
        <taxon>Ramlibacter</taxon>
    </lineage>
</organism>
<protein>
    <submittedName>
        <fullName evidence="4">4-hydroxybenzoyl-CoA reductase subunit alpha</fullName>
        <ecNumber evidence="4">1.3.7.9</ecNumber>
    </submittedName>
</protein>
<evidence type="ECO:0000313" key="5">
    <source>
        <dbReference type="Proteomes" id="UP000596827"/>
    </source>
</evidence>
<evidence type="ECO:0000313" key="4">
    <source>
        <dbReference type="EMBL" id="MBC5768138.1"/>
    </source>
</evidence>
<dbReference type="PANTHER" id="PTHR11908">
    <property type="entry name" value="XANTHINE DEHYDROGENASE"/>
    <property type="match status" value="1"/>
</dbReference>
<dbReference type="InterPro" id="IPR046867">
    <property type="entry name" value="AldOxase/xan_DH_MoCoBD2"/>
</dbReference>
<dbReference type="InterPro" id="IPR000674">
    <property type="entry name" value="Ald_Oxase/Xan_DH_a/b"/>
</dbReference>
<evidence type="ECO:0000259" key="3">
    <source>
        <dbReference type="SMART" id="SM01008"/>
    </source>
</evidence>
<proteinExistence type="predicted"/>
<reference evidence="4" key="1">
    <citation type="submission" date="2020-08" db="EMBL/GenBank/DDBJ databases">
        <title>Ramlibacter sp. GTP1 16S ribosomal RNA gene genome sequencing and assembly.</title>
        <authorList>
            <person name="Kang M."/>
        </authorList>
    </citation>
    <scope>NUCLEOTIDE SEQUENCE</scope>
    <source>
        <strain evidence="4">GTP1</strain>
    </source>
</reference>
<dbReference type="SMART" id="SM01008">
    <property type="entry name" value="Ald_Xan_dh_C"/>
    <property type="match status" value="1"/>
</dbReference>